<name>A0ABW2KSX0_9PROT</name>
<dbReference type="PANTHER" id="PTHR11022:SF41">
    <property type="entry name" value="PEPTIDOGLYCAN-RECOGNITION PROTEIN LC-RELATED"/>
    <property type="match status" value="1"/>
</dbReference>
<dbReference type="SMART" id="SM00701">
    <property type="entry name" value="PGRP"/>
    <property type="match status" value="1"/>
</dbReference>
<dbReference type="GO" id="GO:0008745">
    <property type="term" value="F:N-acetylmuramoyl-L-alanine amidase activity"/>
    <property type="evidence" value="ECO:0007669"/>
    <property type="project" value="UniProtKB-EC"/>
</dbReference>
<dbReference type="RefSeq" id="WP_377357927.1">
    <property type="nucleotide sequence ID" value="NZ_JBHTCM010000009.1"/>
</dbReference>
<dbReference type="InterPro" id="IPR015510">
    <property type="entry name" value="PGRP"/>
</dbReference>
<comment type="similarity">
    <text evidence="1">Belongs to the N-acetylmuramoyl-L-alanine amidase 2 family.</text>
</comment>
<reference evidence="5" key="1">
    <citation type="journal article" date="2019" name="Int. J. Syst. Evol. Microbiol.">
        <title>The Global Catalogue of Microorganisms (GCM) 10K type strain sequencing project: providing services to taxonomists for standard genome sequencing and annotation.</title>
        <authorList>
            <consortium name="The Broad Institute Genomics Platform"/>
            <consortium name="The Broad Institute Genome Sequencing Center for Infectious Disease"/>
            <person name="Wu L."/>
            <person name="Ma J."/>
        </authorList>
    </citation>
    <scope>NUCLEOTIDE SEQUENCE [LARGE SCALE GENOMIC DNA]</scope>
    <source>
        <strain evidence="5">CGMCC 1.16275</strain>
    </source>
</reference>
<gene>
    <name evidence="4" type="ORF">ACFQPS_07880</name>
</gene>
<dbReference type="Pfam" id="PF01510">
    <property type="entry name" value="Amidase_2"/>
    <property type="match status" value="1"/>
</dbReference>
<evidence type="ECO:0000259" key="3">
    <source>
        <dbReference type="SMART" id="SM00701"/>
    </source>
</evidence>
<keyword evidence="4" id="KW-0378">Hydrolase</keyword>
<dbReference type="CDD" id="cd06583">
    <property type="entry name" value="PGRP"/>
    <property type="match status" value="1"/>
</dbReference>
<dbReference type="Gene3D" id="3.40.80.10">
    <property type="entry name" value="Peptidoglycan recognition protein-like"/>
    <property type="match status" value="1"/>
</dbReference>
<evidence type="ECO:0000259" key="2">
    <source>
        <dbReference type="SMART" id="SM00644"/>
    </source>
</evidence>
<protein>
    <submittedName>
        <fullName evidence="4">N-acetylmuramoyl-L-alanine amidase</fullName>
        <ecNumber evidence="4">3.5.1.28</ecNumber>
    </submittedName>
</protein>
<dbReference type="PANTHER" id="PTHR11022">
    <property type="entry name" value="PEPTIDOGLYCAN RECOGNITION PROTEIN"/>
    <property type="match status" value="1"/>
</dbReference>
<dbReference type="EC" id="3.5.1.28" evidence="4"/>
<dbReference type="InterPro" id="IPR002502">
    <property type="entry name" value="Amidase_domain"/>
</dbReference>
<organism evidence="4 5">
    <name type="scientific">Rhodocista pekingensis</name>
    <dbReference type="NCBI Taxonomy" id="201185"/>
    <lineage>
        <taxon>Bacteria</taxon>
        <taxon>Pseudomonadati</taxon>
        <taxon>Pseudomonadota</taxon>
        <taxon>Alphaproteobacteria</taxon>
        <taxon>Rhodospirillales</taxon>
        <taxon>Azospirillaceae</taxon>
        <taxon>Rhodocista</taxon>
    </lineage>
</organism>
<dbReference type="SUPFAM" id="SSF55846">
    <property type="entry name" value="N-acetylmuramoyl-L-alanine amidase-like"/>
    <property type="match status" value="1"/>
</dbReference>
<accession>A0ABW2KSX0</accession>
<dbReference type="InterPro" id="IPR006619">
    <property type="entry name" value="PGRP_domain_met/bac"/>
</dbReference>
<evidence type="ECO:0000313" key="5">
    <source>
        <dbReference type="Proteomes" id="UP001596456"/>
    </source>
</evidence>
<dbReference type="EMBL" id="JBHTCM010000009">
    <property type="protein sequence ID" value="MFC7333078.1"/>
    <property type="molecule type" value="Genomic_DNA"/>
</dbReference>
<dbReference type="Proteomes" id="UP001596456">
    <property type="component" value="Unassembled WGS sequence"/>
</dbReference>
<keyword evidence="5" id="KW-1185">Reference proteome</keyword>
<feature type="domain" description="N-acetylmuramoyl-L-alanine amidase" evidence="2">
    <location>
        <begin position="13"/>
        <end position="141"/>
    </location>
</feature>
<feature type="domain" description="Peptidoglycan recognition protein family" evidence="3">
    <location>
        <begin position="5"/>
        <end position="135"/>
    </location>
</feature>
<dbReference type="SMART" id="SM00644">
    <property type="entry name" value="Ami_2"/>
    <property type="match status" value="1"/>
</dbReference>
<proteinExistence type="inferred from homology"/>
<evidence type="ECO:0000256" key="1">
    <source>
        <dbReference type="ARBA" id="ARBA00007553"/>
    </source>
</evidence>
<evidence type="ECO:0000313" key="4">
    <source>
        <dbReference type="EMBL" id="MFC7333078.1"/>
    </source>
</evidence>
<sequence>MTDPFPILSRPGAAVPFTAPKRPVHVVFIHCSASDHAVHDDAAVIDQWHRQRGWRGIGYHFFIRGDGTIQRGRPLEQIPAAQEGHNSGSIAICLHGFKTFAPAQFDALRRLADAMDTAYASQGKRLRWRGHREVAAKLCPNFDYRAVLGLDEGGFRSACPST</sequence>
<comment type="caution">
    <text evidence="4">The sequence shown here is derived from an EMBL/GenBank/DDBJ whole genome shotgun (WGS) entry which is preliminary data.</text>
</comment>
<dbReference type="InterPro" id="IPR036505">
    <property type="entry name" value="Amidase/PGRP_sf"/>
</dbReference>